<comment type="pathway">
    <text evidence="1">Carbohydrate acid metabolism.</text>
</comment>
<sequence>MTKTKKQEVIDRILKDGVVPVLRAESPEIALQAVEALRAGGIGVLEITMTVPGAVKLIERLSRDIGEECLIGAGTVLDVKAAKDCVAAGARFIVSPAVNVATIQYCRDNEIPILPGAFTPTEIVTAWTAGADAVKLFPAGAGGGPGYLKSLRAPLPDVKFVPTGGVSLDNAGEYIRAGAVAIGIGADLVNTKAISAGKAHIITEQAKLYLAAVSEARSGN</sequence>
<dbReference type="InterPro" id="IPR013785">
    <property type="entry name" value="Aldolase_TIM"/>
</dbReference>
<dbReference type="InterPro" id="IPR031338">
    <property type="entry name" value="KDPG/KHG_AS_2"/>
</dbReference>
<dbReference type="Gene3D" id="3.20.20.70">
    <property type="entry name" value="Aldolase class I"/>
    <property type="match status" value="1"/>
</dbReference>
<comment type="similarity">
    <text evidence="2">Belongs to the KHG/KDPG aldolase family.</text>
</comment>
<dbReference type="AlphaFoldDB" id="A0A841K4P0"/>
<dbReference type="PANTHER" id="PTHR30246">
    <property type="entry name" value="2-KETO-3-DEOXY-6-PHOSPHOGLUCONATE ALDOLASE"/>
    <property type="match status" value="1"/>
</dbReference>
<evidence type="ECO:0000256" key="4">
    <source>
        <dbReference type="ARBA" id="ARBA00023239"/>
    </source>
</evidence>
<evidence type="ECO:0000256" key="2">
    <source>
        <dbReference type="ARBA" id="ARBA00006906"/>
    </source>
</evidence>
<dbReference type="PANTHER" id="PTHR30246:SF1">
    <property type="entry name" value="2-DEHYDRO-3-DEOXY-6-PHOSPHOGALACTONATE ALDOLASE-RELATED"/>
    <property type="match status" value="1"/>
</dbReference>
<evidence type="ECO:0000256" key="5">
    <source>
        <dbReference type="ARBA" id="ARBA00023277"/>
    </source>
</evidence>
<dbReference type="CDD" id="cd00452">
    <property type="entry name" value="KDPG_aldolase"/>
    <property type="match status" value="1"/>
</dbReference>
<evidence type="ECO:0000313" key="6">
    <source>
        <dbReference type="EMBL" id="MBB6145224.1"/>
    </source>
</evidence>
<dbReference type="SUPFAM" id="SSF51569">
    <property type="entry name" value="Aldolase"/>
    <property type="match status" value="1"/>
</dbReference>
<dbReference type="InterPro" id="IPR000887">
    <property type="entry name" value="Aldlse_KDPG_KHG"/>
</dbReference>
<accession>A0A841K4P0</accession>
<reference evidence="6 7" key="1">
    <citation type="submission" date="2020-08" db="EMBL/GenBank/DDBJ databases">
        <title>Genomic Encyclopedia of Type Strains, Phase IV (KMG-IV): sequencing the most valuable type-strain genomes for metagenomic binning, comparative biology and taxonomic classification.</title>
        <authorList>
            <person name="Goeker M."/>
        </authorList>
    </citation>
    <scope>NUCLEOTIDE SEQUENCE [LARGE SCALE GENOMIC DNA]</scope>
    <source>
        <strain evidence="6 7">DSM 103733</strain>
    </source>
</reference>
<gene>
    <name evidence="6" type="ORF">HNQ77_003182</name>
</gene>
<protein>
    <submittedName>
        <fullName evidence="6">2-dehydro-3-deoxyphosphogluconate aldolase/(4S)-4-hydroxy-2-oxoglutarate aldolase</fullName>
        <ecNumber evidence="6">4.1.2.14</ecNumber>
        <ecNumber evidence="6">4.1.3.42</ecNumber>
    </submittedName>
</protein>
<dbReference type="Proteomes" id="UP000538666">
    <property type="component" value="Unassembled WGS sequence"/>
</dbReference>
<dbReference type="EC" id="4.1.2.14" evidence="6"/>
<dbReference type="GO" id="GO:0008675">
    <property type="term" value="F:2-dehydro-3-deoxy-phosphogluconate aldolase activity"/>
    <property type="evidence" value="ECO:0007669"/>
    <property type="project" value="UniProtKB-EC"/>
</dbReference>
<dbReference type="PROSITE" id="PS00160">
    <property type="entry name" value="ALDOLASE_KDPG_KHG_2"/>
    <property type="match status" value="1"/>
</dbReference>
<dbReference type="OrthoDB" id="9802667at2"/>
<keyword evidence="4 6" id="KW-0456">Lyase</keyword>
<dbReference type="NCBIfam" id="TIGR01182">
    <property type="entry name" value="eda"/>
    <property type="match status" value="1"/>
</dbReference>
<dbReference type="RefSeq" id="WP_050061798.1">
    <property type="nucleotide sequence ID" value="NZ_JACHEK010000006.1"/>
</dbReference>
<evidence type="ECO:0000256" key="1">
    <source>
        <dbReference type="ARBA" id="ARBA00004761"/>
    </source>
</evidence>
<dbReference type="EC" id="4.1.3.42" evidence="6"/>
<comment type="caution">
    <text evidence="6">The sequence shown here is derived from an EMBL/GenBank/DDBJ whole genome shotgun (WGS) entry which is preliminary data.</text>
</comment>
<organism evidence="6 7">
    <name type="scientific">Silvibacterium bohemicum</name>
    <dbReference type="NCBI Taxonomy" id="1577686"/>
    <lineage>
        <taxon>Bacteria</taxon>
        <taxon>Pseudomonadati</taxon>
        <taxon>Acidobacteriota</taxon>
        <taxon>Terriglobia</taxon>
        <taxon>Terriglobales</taxon>
        <taxon>Acidobacteriaceae</taxon>
        <taxon>Silvibacterium</taxon>
    </lineage>
</organism>
<name>A0A841K4P0_9BACT</name>
<evidence type="ECO:0000313" key="7">
    <source>
        <dbReference type="Proteomes" id="UP000538666"/>
    </source>
</evidence>
<comment type="subunit">
    <text evidence="3">Homotrimer.</text>
</comment>
<keyword evidence="7" id="KW-1185">Reference proteome</keyword>
<dbReference type="GO" id="GO:0106009">
    <property type="term" value="F:(4S)-4-hydroxy-2-oxoglutarate aldolase activity"/>
    <property type="evidence" value="ECO:0007669"/>
    <property type="project" value="UniProtKB-EC"/>
</dbReference>
<dbReference type="Pfam" id="PF01081">
    <property type="entry name" value="Aldolase"/>
    <property type="match status" value="1"/>
</dbReference>
<proteinExistence type="inferred from homology"/>
<dbReference type="EMBL" id="JACHEK010000006">
    <property type="protein sequence ID" value="MBB6145224.1"/>
    <property type="molecule type" value="Genomic_DNA"/>
</dbReference>
<keyword evidence="5" id="KW-0119">Carbohydrate metabolism</keyword>
<evidence type="ECO:0000256" key="3">
    <source>
        <dbReference type="ARBA" id="ARBA00011233"/>
    </source>
</evidence>